<dbReference type="Pfam" id="PF20284">
    <property type="entry name" value="CTD8"/>
    <property type="match status" value="1"/>
</dbReference>
<feature type="domain" description="ABC-three component systems C-terminal" evidence="5">
    <location>
        <begin position="260"/>
        <end position="380"/>
    </location>
</feature>
<dbReference type="PANTHER" id="PTHR48182:SF2">
    <property type="entry name" value="PROTEIN SERAC1"/>
    <property type="match status" value="1"/>
</dbReference>
<evidence type="ECO:0000256" key="3">
    <source>
        <dbReference type="ARBA" id="ARBA00022824"/>
    </source>
</evidence>
<evidence type="ECO:0000256" key="1">
    <source>
        <dbReference type="ARBA" id="ARBA00004240"/>
    </source>
</evidence>
<evidence type="ECO:0000313" key="6">
    <source>
        <dbReference type="EMBL" id="MBP0946993.1"/>
    </source>
</evidence>
<dbReference type="InterPro" id="IPR003386">
    <property type="entry name" value="LACT/PDAT_acylTrfase"/>
</dbReference>
<protein>
    <recommendedName>
        <fullName evidence="5">ABC-three component systems C-terminal domain-containing protein</fullName>
    </recommendedName>
</protein>
<comment type="caution">
    <text evidence="6">The sequence shown here is derived from an EMBL/GenBank/DDBJ whole genome shotgun (WGS) entry which is preliminary data.</text>
</comment>
<dbReference type="InterPro" id="IPR046912">
    <property type="entry name" value="ABC-3C_CTD8"/>
</dbReference>
<dbReference type="SUPFAM" id="SSF53474">
    <property type="entry name" value="alpha/beta-Hydrolases"/>
    <property type="match status" value="1"/>
</dbReference>
<keyword evidence="4" id="KW-0472">Membrane</keyword>
<dbReference type="Proteomes" id="UP000673197">
    <property type="component" value="Unassembled WGS sequence"/>
</dbReference>
<evidence type="ECO:0000313" key="7">
    <source>
        <dbReference type="Proteomes" id="UP000673197"/>
    </source>
</evidence>
<gene>
    <name evidence="6" type="ORF">JTJ32_16845</name>
</gene>
<dbReference type="InterPro" id="IPR052374">
    <property type="entry name" value="SERAC1"/>
</dbReference>
<dbReference type="Pfam" id="PF02450">
    <property type="entry name" value="LCAT"/>
    <property type="match status" value="1"/>
</dbReference>
<name>A0ABS4C8P2_9PSED</name>
<organism evidence="6 7">
    <name type="scientific">Pseudomonas alliivorans</name>
    <dbReference type="NCBI Taxonomy" id="2810613"/>
    <lineage>
        <taxon>Bacteria</taxon>
        <taxon>Pseudomonadati</taxon>
        <taxon>Pseudomonadota</taxon>
        <taxon>Gammaproteobacteria</taxon>
        <taxon>Pseudomonadales</taxon>
        <taxon>Pseudomonadaceae</taxon>
        <taxon>Pseudomonas</taxon>
    </lineage>
</organism>
<evidence type="ECO:0000256" key="4">
    <source>
        <dbReference type="ARBA" id="ARBA00023136"/>
    </source>
</evidence>
<proteinExistence type="predicted"/>
<comment type="subcellular location">
    <subcellularLocation>
        <location evidence="1">Endoplasmic reticulum</location>
    </subcellularLocation>
    <subcellularLocation>
        <location evidence="2">Membrane</location>
    </subcellularLocation>
</comment>
<sequence>MTNHQKPMLGVFVHGFTGGSETWKNPSGLTFKSLLAAEPEINQQFDFVEFEYFTKVVSIFNTNLLQKAAGFLGLGRSAVRYNRPINKLAQELQTFIQLNADAYEGIVLIGHSMGGLICKEVVLSQVRGEVPEIVGYVSVAVPHKGSLNAMLLSGVNTNAKEFTPLNEYNDQLNNRWIDQKSSLPESLYLVGQHDQYVPSTSALPFNTKHFTLAHDHNTISKPVGPADGSFKAVAKFISKIAKAKMMEAALNVSYDEAAPEYDKEIFVIKMILAEIGPKGIDDAKESFFNAEIITKAADDADKEMLRDLRAKVISLYRQTYNHYTAIQNSPNVVFAQVHEKLLSQDRQSLEVGAKYVNFLHKKGLLHQVANKLCTTVVWHDDTDLDELHRMTQ</sequence>
<dbReference type="InterPro" id="IPR029058">
    <property type="entry name" value="AB_hydrolase_fold"/>
</dbReference>
<dbReference type="Gene3D" id="3.40.50.1820">
    <property type="entry name" value="alpha/beta hydrolase"/>
    <property type="match status" value="1"/>
</dbReference>
<keyword evidence="3" id="KW-0256">Endoplasmic reticulum</keyword>
<evidence type="ECO:0000259" key="5">
    <source>
        <dbReference type="Pfam" id="PF20284"/>
    </source>
</evidence>
<keyword evidence="7" id="KW-1185">Reference proteome</keyword>
<dbReference type="EMBL" id="JAFFZW010000006">
    <property type="protein sequence ID" value="MBP0946993.1"/>
    <property type="molecule type" value="Genomic_DNA"/>
</dbReference>
<accession>A0ABS4C8P2</accession>
<reference evidence="6 7" key="1">
    <citation type="journal article" date="2022" name="Syst. Appl. Microbiol.">
        <title>Pseudomonas alliivorans sp. nov., a plant-pathogenic bacterium isolated from onion foliage in Georgia, USA.</title>
        <authorList>
            <person name="Zhao M."/>
            <person name="Tyson C."/>
            <person name="Chen H.C."/>
            <person name="Paudel S."/>
            <person name="Gitaitis R."/>
            <person name="Kvitko B."/>
            <person name="Dutta B."/>
        </authorList>
    </citation>
    <scope>NUCLEOTIDE SEQUENCE [LARGE SCALE GENOMIC DNA]</scope>
    <source>
        <strain evidence="6 7">20GA0068</strain>
    </source>
</reference>
<dbReference type="RefSeq" id="WP_210042710.1">
    <property type="nucleotide sequence ID" value="NZ_JAFFZW010000006.1"/>
</dbReference>
<evidence type="ECO:0000256" key="2">
    <source>
        <dbReference type="ARBA" id="ARBA00004370"/>
    </source>
</evidence>
<dbReference type="PANTHER" id="PTHR48182">
    <property type="entry name" value="PROTEIN SERAC1"/>
    <property type="match status" value="1"/>
</dbReference>